<feature type="transmembrane region" description="Helical" evidence="1">
    <location>
        <begin position="207"/>
        <end position="227"/>
    </location>
</feature>
<keyword evidence="1" id="KW-0812">Transmembrane</keyword>
<evidence type="ECO:0000313" key="4">
    <source>
        <dbReference type="Proteomes" id="UP000269493"/>
    </source>
</evidence>
<protein>
    <submittedName>
        <fullName evidence="3">Fucose 4-O-acetylase-like acetyltransferase</fullName>
    </submittedName>
</protein>
<keyword evidence="3" id="KW-0808">Transferase</keyword>
<feature type="transmembrane region" description="Helical" evidence="1">
    <location>
        <begin position="319"/>
        <end position="338"/>
    </location>
</feature>
<feature type="transmembrane region" description="Helical" evidence="1">
    <location>
        <begin position="156"/>
        <end position="175"/>
    </location>
</feature>
<comment type="caution">
    <text evidence="3">The sequence shown here is derived from an EMBL/GenBank/DDBJ whole genome shotgun (WGS) entry which is preliminary data.</text>
</comment>
<dbReference type="Proteomes" id="UP000269493">
    <property type="component" value="Unassembled WGS sequence"/>
</dbReference>
<reference evidence="3 4" key="1">
    <citation type="submission" date="2018-10" db="EMBL/GenBank/DDBJ databases">
        <title>Genomic Encyclopedia of Archaeal and Bacterial Type Strains, Phase II (KMG-II): from individual species to whole genera.</title>
        <authorList>
            <person name="Goeker M."/>
        </authorList>
    </citation>
    <scope>NUCLEOTIDE SEQUENCE [LARGE SCALE GENOMIC DNA]</scope>
    <source>
        <strain evidence="3 4">NSB1</strain>
    </source>
</reference>
<keyword evidence="1" id="KW-1133">Transmembrane helix</keyword>
<feature type="transmembrane region" description="Helical" evidence="1">
    <location>
        <begin position="12"/>
        <end position="30"/>
    </location>
</feature>
<evidence type="ECO:0000259" key="2">
    <source>
        <dbReference type="Pfam" id="PF01757"/>
    </source>
</evidence>
<evidence type="ECO:0000313" key="3">
    <source>
        <dbReference type="EMBL" id="RKT61540.1"/>
    </source>
</evidence>
<organism evidence="3 4">
    <name type="scientific">Coprobacter fastidiosus NSB1 = JCM 33896</name>
    <dbReference type="NCBI Taxonomy" id="1349822"/>
    <lineage>
        <taxon>Bacteria</taxon>
        <taxon>Pseudomonadati</taxon>
        <taxon>Bacteroidota</taxon>
        <taxon>Bacteroidia</taxon>
        <taxon>Bacteroidales</taxon>
        <taxon>Barnesiellaceae</taxon>
        <taxon>Coprobacter</taxon>
    </lineage>
</organism>
<evidence type="ECO:0000256" key="1">
    <source>
        <dbReference type="SAM" id="Phobius"/>
    </source>
</evidence>
<sequence length="355" mass="41147">MQESVDDRKFWNIMKGIGIICVVVGHSGSWLTPYVYMFHMVLFVFISGYLFNERYVGDFKSFLKKRGKSLYWPTVKYRIAYALLHNVFILLYIYSPVNGIFSYSFRETCVAILKSFTLLSNLPIAGALWFVPFLLISLIFFCLVRKFAICLNPDKIEFITSVLLIGVFVLAWLLYCKGITYSWGLSSFFVQPVLYGGFLIKKKNVHVKCNLILFIISIVILFEAYQISGRFVDLASSTIVNPFFFIFVSTVGIYVSWYLSHLIMNNDYLASAVAFVGTYSLHIMALHFLAFRGVSYIYVWIHELPLTKISSAIYLDKNWWLVYSFVGIIMPVILMRTYKYIAKTIKSQIKCLIYR</sequence>
<feature type="transmembrane region" description="Helical" evidence="1">
    <location>
        <begin position="272"/>
        <end position="299"/>
    </location>
</feature>
<accession>A0A495WJP7</accession>
<feature type="transmembrane region" description="Helical" evidence="1">
    <location>
        <begin position="36"/>
        <end position="56"/>
    </location>
</feature>
<proteinExistence type="predicted"/>
<feature type="transmembrane region" description="Helical" evidence="1">
    <location>
        <begin position="124"/>
        <end position="144"/>
    </location>
</feature>
<gene>
    <name evidence="3" type="ORF">BC742_0594</name>
</gene>
<dbReference type="AlphaFoldDB" id="A0A495WJP7"/>
<feature type="transmembrane region" description="Helical" evidence="1">
    <location>
        <begin position="181"/>
        <end position="200"/>
    </location>
</feature>
<dbReference type="Pfam" id="PF01757">
    <property type="entry name" value="Acyl_transf_3"/>
    <property type="match status" value="1"/>
</dbReference>
<dbReference type="GO" id="GO:0016747">
    <property type="term" value="F:acyltransferase activity, transferring groups other than amino-acyl groups"/>
    <property type="evidence" value="ECO:0007669"/>
    <property type="project" value="InterPro"/>
</dbReference>
<feature type="domain" description="Acyltransferase 3" evidence="2">
    <location>
        <begin position="9"/>
        <end position="329"/>
    </location>
</feature>
<dbReference type="RefSeq" id="WP_022601049.1">
    <property type="nucleotide sequence ID" value="NZ_KI440792.1"/>
</dbReference>
<dbReference type="InterPro" id="IPR002656">
    <property type="entry name" value="Acyl_transf_3_dom"/>
</dbReference>
<feature type="transmembrane region" description="Helical" evidence="1">
    <location>
        <begin position="239"/>
        <end position="260"/>
    </location>
</feature>
<dbReference type="OrthoDB" id="9816048at2"/>
<feature type="transmembrane region" description="Helical" evidence="1">
    <location>
        <begin position="77"/>
        <end position="95"/>
    </location>
</feature>
<name>A0A495WJP7_9BACT</name>
<keyword evidence="4" id="KW-1185">Reference proteome</keyword>
<dbReference type="EMBL" id="RBXN01000001">
    <property type="protein sequence ID" value="RKT61540.1"/>
    <property type="molecule type" value="Genomic_DNA"/>
</dbReference>
<dbReference type="GeneID" id="92927735"/>
<keyword evidence="1" id="KW-0472">Membrane</keyword>